<keyword evidence="2" id="KW-1185">Reference proteome</keyword>
<reference evidence="1 2" key="1">
    <citation type="journal article" date="2014" name="Mol. Plant">
        <title>Chromosome Scale Genome Assembly and Transcriptome Profiling of Nannochloropsis gaditana in Nitrogen Depletion.</title>
        <authorList>
            <person name="Corteggiani Carpinelli E."/>
            <person name="Telatin A."/>
            <person name="Vitulo N."/>
            <person name="Forcato C."/>
            <person name="D'Angelo M."/>
            <person name="Schiavon R."/>
            <person name="Vezzi A."/>
            <person name="Giacometti G.M."/>
            <person name="Morosinotto T."/>
            <person name="Valle G."/>
        </authorList>
    </citation>
    <scope>NUCLEOTIDE SEQUENCE [LARGE SCALE GENOMIC DNA]</scope>
    <source>
        <strain evidence="1 2">B-31</strain>
    </source>
</reference>
<proteinExistence type="predicted"/>
<comment type="caution">
    <text evidence="1">The sequence shown here is derived from an EMBL/GenBank/DDBJ whole genome shotgun (WGS) entry which is preliminary data.</text>
</comment>
<dbReference type="Proteomes" id="UP000019335">
    <property type="component" value="Chromosome 13"/>
</dbReference>
<sequence>MYTAHDTAYGAIGGSLLHFESRNEKEPPGNKSGEGSNTIAESFIFGRFAVVKRCIRTFDSKENSIVEAQSPLWTHLRSLKIHKSKNHSLIAMRIHPRIPVF</sequence>
<protein>
    <submittedName>
        <fullName evidence="1">Uncharacterized protein</fullName>
    </submittedName>
</protein>
<dbReference type="EMBL" id="AZIL01001136">
    <property type="protein sequence ID" value="EWM24766.1"/>
    <property type="molecule type" value="Genomic_DNA"/>
</dbReference>
<evidence type="ECO:0000313" key="2">
    <source>
        <dbReference type="Proteomes" id="UP000019335"/>
    </source>
</evidence>
<accession>W7TVY4</accession>
<organism evidence="1 2">
    <name type="scientific">Nannochloropsis gaditana</name>
    <dbReference type="NCBI Taxonomy" id="72520"/>
    <lineage>
        <taxon>Eukaryota</taxon>
        <taxon>Sar</taxon>
        <taxon>Stramenopiles</taxon>
        <taxon>Ochrophyta</taxon>
        <taxon>Eustigmatophyceae</taxon>
        <taxon>Eustigmatales</taxon>
        <taxon>Monodopsidaceae</taxon>
        <taxon>Nannochloropsis</taxon>
    </lineage>
</organism>
<name>W7TVY4_9STRA</name>
<gene>
    <name evidence="1" type="ORF">Naga_101200g2</name>
</gene>
<evidence type="ECO:0000313" key="1">
    <source>
        <dbReference type="EMBL" id="EWM24766.1"/>
    </source>
</evidence>
<dbReference type="AlphaFoldDB" id="W7TVY4"/>